<accession>A0AA38GN90</accession>
<keyword evidence="3" id="KW-0812">Transmembrane</keyword>
<comment type="subcellular location">
    <subcellularLocation>
        <location evidence="1">Membrane</location>
        <topology evidence="1">Multi-pass membrane protein</topology>
    </subcellularLocation>
</comment>
<evidence type="ECO:0000256" key="4">
    <source>
        <dbReference type="ARBA" id="ARBA00022989"/>
    </source>
</evidence>
<dbReference type="EMBL" id="JAHRHJ020000002">
    <property type="protein sequence ID" value="KAH9326607.1"/>
    <property type="molecule type" value="Genomic_DNA"/>
</dbReference>
<organism evidence="6 7">
    <name type="scientific">Taxus chinensis</name>
    <name type="common">Chinese yew</name>
    <name type="synonym">Taxus wallichiana var. chinensis</name>
    <dbReference type="NCBI Taxonomy" id="29808"/>
    <lineage>
        <taxon>Eukaryota</taxon>
        <taxon>Viridiplantae</taxon>
        <taxon>Streptophyta</taxon>
        <taxon>Embryophyta</taxon>
        <taxon>Tracheophyta</taxon>
        <taxon>Spermatophyta</taxon>
        <taxon>Pinopsida</taxon>
        <taxon>Pinidae</taxon>
        <taxon>Conifers II</taxon>
        <taxon>Cupressales</taxon>
        <taxon>Taxaceae</taxon>
        <taxon>Taxus</taxon>
    </lineage>
</organism>
<evidence type="ECO:0000256" key="5">
    <source>
        <dbReference type="ARBA" id="ARBA00023136"/>
    </source>
</evidence>
<reference evidence="6 7" key="1">
    <citation type="journal article" date="2021" name="Nat. Plants">
        <title>The Taxus genome provides insights into paclitaxel biosynthesis.</title>
        <authorList>
            <person name="Xiong X."/>
            <person name="Gou J."/>
            <person name="Liao Q."/>
            <person name="Li Y."/>
            <person name="Zhou Q."/>
            <person name="Bi G."/>
            <person name="Li C."/>
            <person name="Du R."/>
            <person name="Wang X."/>
            <person name="Sun T."/>
            <person name="Guo L."/>
            <person name="Liang H."/>
            <person name="Lu P."/>
            <person name="Wu Y."/>
            <person name="Zhang Z."/>
            <person name="Ro D.K."/>
            <person name="Shang Y."/>
            <person name="Huang S."/>
            <person name="Yan J."/>
        </authorList>
    </citation>
    <scope>NUCLEOTIDE SEQUENCE [LARGE SCALE GENOMIC DNA]</scope>
    <source>
        <strain evidence="6">Ta-2019</strain>
    </source>
</reference>
<comment type="similarity">
    <text evidence="2">Belongs to the multi antimicrobial extrusion (MATE) (TC 2.A.66.1) family.</text>
</comment>
<protein>
    <submittedName>
        <fullName evidence="6">Uncharacterized protein</fullName>
    </submittedName>
</protein>
<evidence type="ECO:0000313" key="6">
    <source>
        <dbReference type="EMBL" id="KAH9326607.1"/>
    </source>
</evidence>
<evidence type="ECO:0000256" key="1">
    <source>
        <dbReference type="ARBA" id="ARBA00004141"/>
    </source>
</evidence>
<dbReference type="PANTHER" id="PTHR42893">
    <property type="entry name" value="PROTEIN DETOXIFICATION 44, CHLOROPLASTIC-RELATED"/>
    <property type="match status" value="1"/>
</dbReference>
<dbReference type="GO" id="GO:0016020">
    <property type="term" value="C:membrane"/>
    <property type="evidence" value="ECO:0007669"/>
    <property type="project" value="UniProtKB-SubCell"/>
</dbReference>
<gene>
    <name evidence="6" type="ORF">KI387_006785</name>
</gene>
<comment type="caution">
    <text evidence="6">The sequence shown here is derived from an EMBL/GenBank/DDBJ whole genome shotgun (WGS) entry which is preliminary data.</text>
</comment>
<dbReference type="AlphaFoldDB" id="A0AA38GN90"/>
<evidence type="ECO:0000256" key="3">
    <source>
        <dbReference type="ARBA" id="ARBA00022692"/>
    </source>
</evidence>
<feature type="non-terminal residue" evidence="6">
    <location>
        <position position="135"/>
    </location>
</feature>
<keyword evidence="4" id="KW-1133">Transmembrane helix</keyword>
<dbReference type="PANTHER" id="PTHR42893:SF9">
    <property type="entry name" value="PROTEIN DETOXIFICATION 46, CHLOROPLASTIC"/>
    <property type="match status" value="1"/>
</dbReference>
<name>A0AA38GN90_TAXCH</name>
<keyword evidence="7" id="KW-1185">Reference proteome</keyword>
<sequence length="135" mass="14514">MHSRERGTQFRPACFGSESTQHIIDKSSDFSSEIVEGSAVGIVGFKENVSNGKGSIAAEEEEIENLSVNAANGDLEENSVDRFKFMESSQSLWQQMKDVVLFAGPALGIWLCGPLMSLIDTAVIGQSSSLELAAL</sequence>
<keyword evidence="5" id="KW-0472">Membrane</keyword>
<proteinExistence type="inferred from homology"/>
<dbReference type="Proteomes" id="UP000824469">
    <property type="component" value="Unassembled WGS sequence"/>
</dbReference>
<evidence type="ECO:0000256" key="2">
    <source>
        <dbReference type="ARBA" id="ARBA00010199"/>
    </source>
</evidence>
<dbReference type="InterPro" id="IPR044644">
    <property type="entry name" value="DinF-like"/>
</dbReference>
<evidence type="ECO:0000313" key="7">
    <source>
        <dbReference type="Proteomes" id="UP000824469"/>
    </source>
</evidence>